<name>A0AAW0BJC9_9AGAR</name>
<protein>
    <submittedName>
        <fullName evidence="2">Uncharacterized protein</fullName>
    </submittedName>
</protein>
<evidence type="ECO:0000313" key="3">
    <source>
        <dbReference type="Proteomes" id="UP001383192"/>
    </source>
</evidence>
<feature type="region of interest" description="Disordered" evidence="1">
    <location>
        <begin position="96"/>
        <end position="133"/>
    </location>
</feature>
<sequence>MSEEECRQCGVPELQVDRMTPSWDGRFESWPTCVYTALHDWQVSGGFDPTTADWAHSSGYPEFEIIGGKKEEARFEGVKDYVSYLNKLREQEAELQLETSAQVQENTPRASHSNEQGSPIPPPAQNEPLSVQG</sequence>
<accession>A0AAW0BJC9</accession>
<dbReference type="AlphaFoldDB" id="A0AAW0BJC9"/>
<comment type="caution">
    <text evidence="2">The sequence shown here is derived from an EMBL/GenBank/DDBJ whole genome shotgun (WGS) entry which is preliminary data.</text>
</comment>
<reference evidence="2 3" key="1">
    <citation type="submission" date="2024-01" db="EMBL/GenBank/DDBJ databases">
        <title>A draft genome for a cacao thread blight-causing isolate of Paramarasmius palmivorus.</title>
        <authorList>
            <person name="Baruah I.K."/>
            <person name="Bukari Y."/>
            <person name="Amoako-Attah I."/>
            <person name="Meinhardt L.W."/>
            <person name="Bailey B.A."/>
            <person name="Cohen S.P."/>
        </authorList>
    </citation>
    <scope>NUCLEOTIDE SEQUENCE [LARGE SCALE GENOMIC DNA]</scope>
    <source>
        <strain evidence="2 3">GH-12</strain>
    </source>
</reference>
<feature type="compositionally biased region" description="Polar residues" evidence="1">
    <location>
        <begin position="97"/>
        <end position="117"/>
    </location>
</feature>
<evidence type="ECO:0000256" key="1">
    <source>
        <dbReference type="SAM" id="MobiDB-lite"/>
    </source>
</evidence>
<keyword evidence="3" id="KW-1185">Reference proteome</keyword>
<dbReference type="Proteomes" id="UP001383192">
    <property type="component" value="Unassembled WGS sequence"/>
</dbReference>
<proteinExistence type="predicted"/>
<gene>
    <name evidence="2" type="ORF">VNI00_015715</name>
</gene>
<dbReference type="EMBL" id="JAYKXP010000107">
    <property type="protein sequence ID" value="KAK7026069.1"/>
    <property type="molecule type" value="Genomic_DNA"/>
</dbReference>
<evidence type="ECO:0000313" key="2">
    <source>
        <dbReference type="EMBL" id="KAK7026069.1"/>
    </source>
</evidence>
<organism evidence="2 3">
    <name type="scientific">Paramarasmius palmivorus</name>
    <dbReference type="NCBI Taxonomy" id="297713"/>
    <lineage>
        <taxon>Eukaryota</taxon>
        <taxon>Fungi</taxon>
        <taxon>Dikarya</taxon>
        <taxon>Basidiomycota</taxon>
        <taxon>Agaricomycotina</taxon>
        <taxon>Agaricomycetes</taxon>
        <taxon>Agaricomycetidae</taxon>
        <taxon>Agaricales</taxon>
        <taxon>Marasmiineae</taxon>
        <taxon>Marasmiaceae</taxon>
        <taxon>Paramarasmius</taxon>
    </lineage>
</organism>